<dbReference type="GO" id="GO:0005886">
    <property type="term" value="C:plasma membrane"/>
    <property type="evidence" value="ECO:0007669"/>
    <property type="project" value="TreeGrafter"/>
</dbReference>
<evidence type="ECO:0000256" key="5">
    <source>
        <dbReference type="ARBA" id="ARBA00022989"/>
    </source>
</evidence>
<evidence type="ECO:0000313" key="9">
    <source>
        <dbReference type="Proteomes" id="UP001209570"/>
    </source>
</evidence>
<evidence type="ECO:0000313" key="8">
    <source>
        <dbReference type="EMBL" id="KAJ0391947.1"/>
    </source>
</evidence>
<organism evidence="8 9">
    <name type="scientific">Pythium insidiosum</name>
    <name type="common">Pythiosis disease agent</name>
    <dbReference type="NCBI Taxonomy" id="114742"/>
    <lineage>
        <taxon>Eukaryota</taxon>
        <taxon>Sar</taxon>
        <taxon>Stramenopiles</taxon>
        <taxon>Oomycota</taxon>
        <taxon>Peronosporomycetes</taxon>
        <taxon>Pythiales</taxon>
        <taxon>Pythiaceae</taxon>
        <taxon>Pythium</taxon>
    </lineage>
</organism>
<name>A0AAD5LS75_PYTIN</name>
<dbReference type="InterPro" id="IPR002259">
    <property type="entry name" value="Eqnu_transpt"/>
</dbReference>
<keyword evidence="9" id="KW-1185">Reference proteome</keyword>
<dbReference type="Proteomes" id="UP001209570">
    <property type="component" value="Unassembled WGS sequence"/>
</dbReference>
<protein>
    <recommendedName>
        <fullName evidence="10">Equilibrative Nucleoside Transporter (ENT) Family</fullName>
    </recommendedName>
</protein>
<dbReference type="GO" id="GO:0005337">
    <property type="term" value="F:nucleoside transmembrane transporter activity"/>
    <property type="evidence" value="ECO:0007669"/>
    <property type="project" value="InterPro"/>
</dbReference>
<accession>A0AAD5LS75</accession>
<sequence length="400" mass="44127">MNSPLARSPSTSRTTGSRYDDDVAEKAAWLESGAVVDSTAVVPGLTPQQHDQEERMACVLFTLVGIGYLFPFSALTQPVDYWKMLFPDFNVEFAITSTFMYTNLAFLGLIVVAFGKPWYTGRIVGGFIGQLVVLVFVPTSYFFLSTERANTIAVVGGTAAVSIATAFIDSCTIALVSQFPLRVQESFQLGVGLSTLIGSFYRDLTKLVFPANELVVSTLIYFYVGAITIAVCIYAYFRLMRLRITQHYVVDAKSKASCSVELTEKSGLLAHQNPGVISEPSRPPSKWSVLRKVLHLELLISLVFVTSLSLWPPLVTEIKSFNFPSLDQSGWWSLLLLTVFSVADCVGRFTVSHRWILTPQNIWIAVVARFVLVPILVSIVKGYVFTHDLCRSLAPSQASS</sequence>
<dbReference type="PANTHER" id="PTHR10332:SF10">
    <property type="entry name" value="EQUILIBRATIVE NUCLEOSIDE TRANSPORTER 4"/>
    <property type="match status" value="1"/>
</dbReference>
<proteinExistence type="inferred from homology"/>
<evidence type="ECO:0000256" key="7">
    <source>
        <dbReference type="SAM" id="Phobius"/>
    </source>
</evidence>
<evidence type="ECO:0000256" key="6">
    <source>
        <dbReference type="ARBA" id="ARBA00023136"/>
    </source>
</evidence>
<feature type="transmembrane region" description="Helical" evidence="7">
    <location>
        <begin position="214"/>
        <end position="237"/>
    </location>
</feature>
<dbReference type="Pfam" id="PF01733">
    <property type="entry name" value="Nucleoside_tran"/>
    <property type="match status" value="1"/>
</dbReference>
<evidence type="ECO:0000256" key="3">
    <source>
        <dbReference type="ARBA" id="ARBA00022448"/>
    </source>
</evidence>
<comment type="subcellular location">
    <subcellularLocation>
        <location evidence="1">Membrane</location>
        <topology evidence="1">Multi-pass membrane protein</topology>
    </subcellularLocation>
</comment>
<evidence type="ECO:0000256" key="2">
    <source>
        <dbReference type="ARBA" id="ARBA00007965"/>
    </source>
</evidence>
<feature type="transmembrane region" description="Helical" evidence="7">
    <location>
        <begin position="123"/>
        <end position="144"/>
    </location>
</feature>
<keyword evidence="5 7" id="KW-1133">Transmembrane helix</keyword>
<dbReference type="PANTHER" id="PTHR10332">
    <property type="entry name" value="EQUILIBRATIVE NUCLEOSIDE TRANSPORTER"/>
    <property type="match status" value="1"/>
</dbReference>
<feature type="transmembrane region" description="Helical" evidence="7">
    <location>
        <begin position="363"/>
        <end position="385"/>
    </location>
</feature>
<feature type="transmembrane region" description="Helical" evidence="7">
    <location>
        <begin position="187"/>
        <end position="202"/>
    </location>
</feature>
<feature type="transmembrane region" description="Helical" evidence="7">
    <location>
        <begin position="94"/>
        <end position="114"/>
    </location>
</feature>
<feature type="transmembrane region" description="Helical" evidence="7">
    <location>
        <begin position="150"/>
        <end position="175"/>
    </location>
</feature>
<comment type="caution">
    <text evidence="8">The sequence shown here is derived from an EMBL/GenBank/DDBJ whole genome shotgun (WGS) entry which is preliminary data.</text>
</comment>
<keyword evidence="3" id="KW-0813">Transport</keyword>
<evidence type="ECO:0008006" key="10">
    <source>
        <dbReference type="Google" id="ProtNLM"/>
    </source>
</evidence>
<feature type="transmembrane region" description="Helical" evidence="7">
    <location>
        <begin position="293"/>
        <end position="311"/>
    </location>
</feature>
<keyword evidence="6 7" id="KW-0472">Membrane</keyword>
<feature type="transmembrane region" description="Helical" evidence="7">
    <location>
        <begin position="56"/>
        <end position="74"/>
    </location>
</feature>
<evidence type="ECO:0000256" key="4">
    <source>
        <dbReference type="ARBA" id="ARBA00022692"/>
    </source>
</evidence>
<feature type="transmembrane region" description="Helical" evidence="7">
    <location>
        <begin position="331"/>
        <end position="351"/>
    </location>
</feature>
<dbReference type="AlphaFoldDB" id="A0AAD5LS75"/>
<dbReference type="EMBL" id="JAKCXM010000776">
    <property type="protein sequence ID" value="KAJ0391947.1"/>
    <property type="molecule type" value="Genomic_DNA"/>
</dbReference>
<reference evidence="8" key="1">
    <citation type="submission" date="2021-12" db="EMBL/GenBank/DDBJ databases">
        <title>Prjna785345.</title>
        <authorList>
            <person name="Rujirawat T."/>
            <person name="Krajaejun T."/>
        </authorList>
    </citation>
    <scope>NUCLEOTIDE SEQUENCE</scope>
    <source>
        <strain evidence="8">Pi057C3</strain>
    </source>
</reference>
<gene>
    <name evidence="8" type="ORF">P43SY_011137</name>
</gene>
<evidence type="ECO:0000256" key="1">
    <source>
        <dbReference type="ARBA" id="ARBA00004141"/>
    </source>
</evidence>
<keyword evidence="4 7" id="KW-0812">Transmembrane</keyword>
<comment type="similarity">
    <text evidence="2">Belongs to the SLC29A/ENT transporter (TC 2.A.57) family.</text>
</comment>